<comment type="caution">
    <text evidence="1">The sequence shown here is derived from an EMBL/GenBank/DDBJ whole genome shotgun (WGS) entry which is preliminary data.</text>
</comment>
<reference evidence="1" key="1">
    <citation type="submission" date="2024-12" db="EMBL/GenBank/DDBJ databases">
        <authorList>
            <person name="Wu N."/>
        </authorList>
    </citation>
    <scope>NUCLEOTIDE SEQUENCE</scope>
    <source>
        <strain evidence="1">P15</strain>
    </source>
</reference>
<accession>A0ACC7NYH1</accession>
<dbReference type="Proteomes" id="UP001631969">
    <property type="component" value="Unassembled WGS sequence"/>
</dbReference>
<organism evidence="1 2">
    <name type="scientific">Paenibacillus mesotrionivorans</name>
    <dbReference type="NCBI Taxonomy" id="3160968"/>
    <lineage>
        <taxon>Bacteria</taxon>
        <taxon>Bacillati</taxon>
        <taxon>Bacillota</taxon>
        <taxon>Bacilli</taxon>
        <taxon>Bacillales</taxon>
        <taxon>Paenibacillaceae</taxon>
        <taxon>Paenibacillus</taxon>
    </lineage>
</organism>
<dbReference type="EMBL" id="JBJURJ010000010">
    <property type="protein sequence ID" value="MFM9329808.1"/>
    <property type="molecule type" value="Genomic_DNA"/>
</dbReference>
<keyword evidence="2" id="KW-1185">Reference proteome</keyword>
<name>A0ACC7NYH1_9BACL</name>
<gene>
    <name evidence="1" type="ORF">ACI1P1_16045</name>
</gene>
<sequence>MDTWGEFWKSGVVILGAMVLLRIAGRKSISQMTIPTTVIMISIGTVIVQPIADKSIWMALVAATTFISILVVLEMLELKWNFFEKLMRGKTVTLIRDGKMQVKELAKLRMTVDQLEMKLRQTGIFRMGDMKTITMETNGLIGYEYIPDAQPLTYGQMKNLLSQYAAMAGIGQPPALAAEAQAGAKPSRDTADAITPSDNNLFAELSQEGEHHAYPKLD</sequence>
<proteinExistence type="predicted"/>
<protein>
    <submittedName>
        <fullName evidence="1">DUF421 domain-containing protein</fullName>
    </submittedName>
</protein>
<evidence type="ECO:0000313" key="1">
    <source>
        <dbReference type="EMBL" id="MFM9329808.1"/>
    </source>
</evidence>
<evidence type="ECO:0000313" key="2">
    <source>
        <dbReference type="Proteomes" id="UP001631969"/>
    </source>
</evidence>